<evidence type="ECO:0000256" key="4">
    <source>
        <dbReference type="PROSITE-ProRule" id="PRU00453"/>
    </source>
</evidence>
<evidence type="ECO:0000256" key="1">
    <source>
        <dbReference type="ARBA" id="ARBA00022723"/>
    </source>
</evidence>
<reference evidence="6" key="1">
    <citation type="submission" date="2019-12" db="EMBL/GenBank/DDBJ databases">
        <title>Genome sequencing and annotation of Brassica cretica.</title>
        <authorList>
            <person name="Studholme D.J."/>
            <person name="Sarris P.F."/>
        </authorList>
    </citation>
    <scope>NUCLEOTIDE SEQUENCE</scope>
    <source>
        <strain evidence="6">PFS-102/07</strain>
        <tissue evidence="6">Leaf</tissue>
    </source>
</reference>
<dbReference type="PANTHER" id="PTHR13483:SF16">
    <property type="entry name" value="HIT-TYPE DOMAIN-CONTAINING PROTEIN"/>
    <property type="match status" value="1"/>
</dbReference>
<gene>
    <name evidence="6" type="ORF">F2Q70_00042573</name>
</gene>
<dbReference type="InterPro" id="IPR007529">
    <property type="entry name" value="Znf_HIT"/>
</dbReference>
<protein>
    <recommendedName>
        <fullName evidence="5">HIT-type domain-containing protein</fullName>
    </recommendedName>
</protein>
<dbReference type="GO" id="GO:0005634">
    <property type="term" value="C:nucleus"/>
    <property type="evidence" value="ECO:0007669"/>
    <property type="project" value="TreeGrafter"/>
</dbReference>
<sequence>MDNSSVCGECKLKPWKYKCPGCSIRSCGLPCAKAHKQRTGCTGKRKVTDFVTLSHFDDSLLLSDYRMLEETKRVAESAKRMRNQICKNPYFKESQRTKLRAAAARGNQSLQVIYRAIDITTASSTSKMWPSELFNTIFLEVDIVRSL</sequence>
<dbReference type="GO" id="GO:0070761">
    <property type="term" value="C:pre-snoRNP complex"/>
    <property type="evidence" value="ECO:0007669"/>
    <property type="project" value="TreeGrafter"/>
</dbReference>
<dbReference type="CDD" id="cd23023">
    <property type="entry name" value="zf-HIT_BCD1"/>
    <property type="match status" value="1"/>
</dbReference>
<dbReference type="GO" id="GO:0008270">
    <property type="term" value="F:zinc ion binding"/>
    <property type="evidence" value="ECO:0007669"/>
    <property type="project" value="UniProtKB-UniRule"/>
</dbReference>
<comment type="caution">
    <text evidence="6">The sequence shown here is derived from an EMBL/GenBank/DDBJ whole genome shotgun (WGS) entry which is preliminary data.</text>
</comment>
<dbReference type="SUPFAM" id="SSF144232">
    <property type="entry name" value="HIT/MYND zinc finger-like"/>
    <property type="match status" value="1"/>
</dbReference>
<dbReference type="Pfam" id="PF04438">
    <property type="entry name" value="zf-HIT"/>
    <property type="match status" value="1"/>
</dbReference>
<dbReference type="GO" id="GO:0048254">
    <property type="term" value="P:snoRNA localization"/>
    <property type="evidence" value="ECO:0007669"/>
    <property type="project" value="TreeGrafter"/>
</dbReference>
<dbReference type="InterPro" id="IPR051639">
    <property type="entry name" value="BCD1"/>
</dbReference>
<keyword evidence="3" id="KW-0862">Zinc</keyword>
<keyword evidence="2 4" id="KW-0863">Zinc-finger</keyword>
<evidence type="ECO:0000313" key="6">
    <source>
        <dbReference type="EMBL" id="KAF2593926.1"/>
    </source>
</evidence>
<dbReference type="PANTHER" id="PTHR13483">
    <property type="entry name" value="BOX C_D SNORNA PROTEIN 1-RELATED"/>
    <property type="match status" value="1"/>
</dbReference>
<dbReference type="GO" id="GO:0000463">
    <property type="term" value="P:maturation of LSU-rRNA from tricistronic rRNA transcript (SSU-rRNA, 5.8S rRNA, LSU-rRNA)"/>
    <property type="evidence" value="ECO:0007669"/>
    <property type="project" value="TreeGrafter"/>
</dbReference>
<accession>A0A8S9KKS1</accession>
<evidence type="ECO:0000256" key="3">
    <source>
        <dbReference type="ARBA" id="ARBA00022833"/>
    </source>
</evidence>
<evidence type="ECO:0000259" key="5">
    <source>
        <dbReference type="PROSITE" id="PS51083"/>
    </source>
</evidence>
<dbReference type="Gene3D" id="3.30.60.190">
    <property type="match status" value="1"/>
</dbReference>
<feature type="domain" description="HIT-type" evidence="5">
    <location>
        <begin position="7"/>
        <end position="41"/>
    </location>
</feature>
<organism evidence="6">
    <name type="scientific">Brassica cretica</name>
    <name type="common">Mustard</name>
    <dbReference type="NCBI Taxonomy" id="69181"/>
    <lineage>
        <taxon>Eukaryota</taxon>
        <taxon>Viridiplantae</taxon>
        <taxon>Streptophyta</taxon>
        <taxon>Embryophyta</taxon>
        <taxon>Tracheophyta</taxon>
        <taxon>Spermatophyta</taxon>
        <taxon>Magnoliopsida</taxon>
        <taxon>eudicotyledons</taxon>
        <taxon>Gunneridae</taxon>
        <taxon>Pentapetalae</taxon>
        <taxon>rosids</taxon>
        <taxon>malvids</taxon>
        <taxon>Brassicales</taxon>
        <taxon>Brassicaceae</taxon>
        <taxon>Brassiceae</taxon>
        <taxon>Brassica</taxon>
    </lineage>
</organism>
<evidence type="ECO:0000256" key="2">
    <source>
        <dbReference type="ARBA" id="ARBA00022771"/>
    </source>
</evidence>
<dbReference type="EMBL" id="QGKY02000164">
    <property type="protein sequence ID" value="KAF2593926.1"/>
    <property type="molecule type" value="Genomic_DNA"/>
</dbReference>
<name>A0A8S9KKS1_BRACR</name>
<dbReference type="GO" id="GO:0000492">
    <property type="term" value="P:box C/D snoRNP assembly"/>
    <property type="evidence" value="ECO:0007669"/>
    <property type="project" value="TreeGrafter"/>
</dbReference>
<dbReference type="AlphaFoldDB" id="A0A8S9KKS1"/>
<keyword evidence="1" id="KW-0479">Metal-binding</keyword>
<dbReference type="PROSITE" id="PS51083">
    <property type="entry name" value="ZF_HIT"/>
    <property type="match status" value="1"/>
</dbReference>
<proteinExistence type="predicted"/>